<dbReference type="InterPro" id="IPR017904">
    <property type="entry name" value="ADF/Cofilin"/>
</dbReference>
<dbReference type="GO" id="GO:0015629">
    <property type="term" value="C:actin cytoskeleton"/>
    <property type="evidence" value="ECO:0007669"/>
    <property type="project" value="InterPro"/>
</dbReference>
<evidence type="ECO:0000256" key="2">
    <source>
        <dbReference type="ARBA" id="ARBA00023203"/>
    </source>
</evidence>
<organism evidence="5">
    <name type="scientific">Lotharella globosa</name>
    <dbReference type="NCBI Taxonomy" id="91324"/>
    <lineage>
        <taxon>Eukaryota</taxon>
        <taxon>Sar</taxon>
        <taxon>Rhizaria</taxon>
        <taxon>Cercozoa</taxon>
        <taxon>Chlorarachniophyceae</taxon>
        <taxon>Lotharella</taxon>
    </lineage>
</organism>
<sequence>MSVAATANQDTKKLFKRVKLRGKKKLDWAIFKIDKKTKEIVPDLTSEDEKEKKGIDGLVKNLNDLQPRYAVFDYEFKTKDGRLTSKLYFIGFTPENANQVDRVVYAQALKPFRDSLHGIFPASFSEKNEILKQFGGTPEPEDDEDEDEDFD</sequence>
<feature type="domain" description="ADF-H" evidence="4">
    <location>
        <begin position="2"/>
        <end position="151"/>
    </location>
</feature>
<dbReference type="AlphaFoldDB" id="A0A7S3ZFY8"/>
<evidence type="ECO:0000259" key="4">
    <source>
        <dbReference type="PROSITE" id="PS51263"/>
    </source>
</evidence>
<gene>
    <name evidence="5" type="ORF">LGLO00237_LOCUS33793</name>
</gene>
<dbReference type="GO" id="GO:0030042">
    <property type="term" value="P:actin filament depolymerization"/>
    <property type="evidence" value="ECO:0007669"/>
    <property type="project" value="InterPro"/>
</dbReference>
<comment type="similarity">
    <text evidence="1">Belongs to the actin-binding proteins ADF family.</text>
</comment>
<dbReference type="InterPro" id="IPR002108">
    <property type="entry name" value="ADF-H"/>
</dbReference>
<dbReference type="SUPFAM" id="SSF55753">
    <property type="entry name" value="Actin depolymerizing proteins"/>
    <property type="match status" value="1"/>
</dbReference>
<dbReference type="EMBL" id="HBIV01048672">
    <property type="protein sequence ID" value="CAE0682005.1"/>
    <property type="molecule type" value="Transcribed_RNA"/>
</dbReference>
<name>A0A7S3ZFY8_9EUKA</name>
<keyword evidence="2" id="KW-0009">Actin-binding</keyword>
<dbReference type="PROSITE" id="PS51263">
    <property type="entry name" value="ADF_H"/>
    <property type="match status" value="1"/>
</dbReference>
<dbReference type="PANTHER" id="PTHR11913">
    <property type="entry name" value="COFILIN-RELATED"/>
    <property type="match status" value="1"/>
</dbReference>
<dbReference type="GO" id="GO:0003779">
    <property type="term" value="F:actin binding"/>
    <property type="evidence" value="ECO:0007669"/>
    <property type="project" value="UniProtKB-KW"/>
</dbReference>
<dbReference type="Gene3D" id="3.40.20.10">
    <property type="entry name" value="Severin"/>
    <property type="match status" value="1"/>
</dbReference>
<reference evidence="5" key="1">
    <citation type="submission" date="2021-01" db="EMBL/GenBank/DDBJ databases">
        <authorList>
            <person name="Corre E."/>
            <person name="Pelletier E."/>
            <person name="Niang G."/>
            <person name="Scheremetjew M."/>
            <person name="Finn R."/>
            <person name="Kale V."/>
            <person name="Holt S."/>
            <person name="Cochrane G."/>
            <person name="Meng A."/>
            <person name="Brown T."/>
            <person name="Cohen L."/>
        </authorList>
    </citation>
    <scope>NUCLEOTIDE SEQUENCE</scope>
    <source>
        <strain evidence="5">CCCM811</strain>
    </source>
</reference>
<dbReference type="SMART" id="SM00102">
    <property type="entry name" value="ADF"/>
    <property type="match status" value="1"/>
</dbReference>
<evidence type="ECO:0000256" key="1">
    <source>
        <dbReference type="ARBA" id="ARBA00006844"/>
    </source>
</evidence>
<dbReference type="InterPro" id="IPR029006">
    <property type="entry name" value="ADF-H/Gelsolin-like_dom_sf"/>
</dbReference>
<dbReference type="Pfam" id="PF00241">
    <property type="entry name" value="Cofilin_ADF"/>
    <property type="match status" value="1"/>
</dbReference>
<feature type="region of interest" description="Disordered" evidence="3">
    <location>
        <begin position="132"/>
        <end position="151"/>
    </location>
</feature>
<proteinExistence type="inferred from homology"/>
<accession>A0A7S3ZFY8</accession>
<feature type="compositionally biased region" description="Acidic residues" evidence="3">
    <location>
        <begin position="139"/>
        <end position="151"/>
    </location>
</feature>
<protein>
    <recommendedName>
        <fullName evidence="4">ADF-H domain-containing protein</fullName>
    </recommendedName>
</protein>
<evidence type="ECO:0000313" key="5">
    <source>
        <dbReference type="EMBL" id="CAE0682005.1"/>
    </source>
</evidence>
<evidence type="ECO:0000256" key="3">
    <source>
        <dbReference type="SAM" id="MobiDB-lite"/>
    </source>
</evidence>